<feature type="compositionally biased region" description="Basic and acidic residues" evidence="1">
    <location>
        <begin position="50"/>
        <end position="75"/>
    </location>
</feature>
<evidence type="ECO:0000256" key="1">
    <source>
        <dbReference type="SAM" id="MobiDB-lite"/>
    </source>
</evidence>
<feature type="region of interest" description="Disordered" evidence="1">
    <location>
        <begin position="47"/>
        <end position="104"/>
    </location>
</feature>
<dbReference type="AlphaFoldDB" id="A0A4Y9YW66"/>
<sequence>MLHPPKSPPNISVETPQAPARRDQVELTSDCVACGGQRVTLLTAPGATAESERARTSHRAMEEEGRLRSAVEDARSSAIDTRMTGGIPPGEDGRELGGYEDVWC</sequence>
<protein>
    <submittedName>
        <fullName evidence="2">Uncharacterized protein</fullName>
    </submittedName>
</protein>
<comment type="caution">
    <text evidence="2">The sequence shown here is derived from an EMBL/GenBank/DDBJ whole genome shotgun (WGS) entry which is preliminary data.</text>
</comment>
<dbReference type="EMBL" id="SEOQ01000289">
    <property type="protein sequence ID" value="TFY65977.1"/>
    <property type="molecule type" value="Genomic_DNA"/>
</dbReference>
<feature type="region of interest" description="Disordered" evidence="1">
    <location>
        <begin position="1"/>
        <end position="23"/>
    </location>
</feature>
<keyword evidence="3" id="KW-1185">Reference proteome</keyword>
<evidence type="ECO:0000313" key="2">
    <source>
        <dbReference type="EMBL" id="TFY65977.1"/>
    </source>
</evidence>
<name>A0A4Y9YW66_9AGAM</name>
<evidence type="ECO:0000313" key="3">
    <source>
        <dbReference type="Proteomes" id="UP000298327"/>
    </source>
</evidence>
<gene>
    <name evidence="2" type="ORF">EVG20_g5111</name>
</gene>
<reference evidence="2 3" key="1">
    <citation type="submission" date="2019-02" db="EMBL/GenBank/DDBJ databases">
        <title>Genome sequencing of the rare red list fungi Dentipellis fragilis.</title>
        <authorList>
            <person name="Buettner E."/>
            <person name="Kellner H."/>
        </authorList>
    </citation>
    <scope>NUCLEOTIDE SEQUENCE [LARGE SCALE GENOMIC DNA]</scope>
    <source>
        <strain evidence="2 3">DSM 105465</strain>
    </source>
</reference>
<accession>A0A4Y9YW66</accession>
<organism evidence="2 3">
    <name type="scientific">Dentipellis fragilis</name>
    <dbReference type="NCBI Taxonomy" id="205917"/>
    <lineage>
        <taxon>Eukaryota</taxon>
        <taxon>Fungi</taxon>
        <taxon>Dikarya</taxon>
        <taxon>Basidiomycota</taxon>
        <taxon>Agaricomycotina</taxon>
        <taxon>Agaricomycetes</taxon>
        <taxon>Russulales</taxon>
        <taxon>Hericiaceae</taxon>
        <taxon>Dentipellis</taxon>
    </lineage>
</organism>
<proteinExistence type="predicted"/>
<dbReference type="Proteomes" id="UP000298327">
    <property type="component" value="Unassembled WGS sequence"/>
</dbReference>